<dbReference type="RefSeq" id="WP_209407110.1">
    <property type="nucleotide sequence ID" value="NZ_JAGIYQ010000014.1"/>
</dbReference>
<organism evidence="4 5">
    <name type="scientific">Gottfriedia endophytica</name>
    <dbReference type="NCBI Taxonomy" id="2820819"/>
    <lineage>
        <taxon>Bacteria</taxon>
        <taxon>Bacillati</taxon>
        <taxon>Bacillota</taxon>
        <taxon>Bacilli</taxon>
        <taxon>Bacillales</taxon>
        <taxon>Bacillaceae</taxon>
        <taxon>Gottfriedia</taxon>
    </lineage>
</organism>
<keyword evidence="1" id="KW-1133">Transmembrane helix</keyword>
<evidence type="ECO:0000259" key="3">
    <source>
        <dbReference type="Pfam" id="PF18705"/>
    </source>
</evidence>
<keyword evidence="5" id="KW-1185">Reference proteome</keyword>
<reference evidence="4" key="1">
    <citation type="submission" date="2021-04" db="EMBL/GenBank/DDBJ databases">
        <title>Genome seq and assembly of Bacillus sp.</title>
        <authorList>
            <person name="Chhetri G."/>
        </authorList>
    </citation>
    <scope>NUCLEOTIDE SEQUENCE</scope>
    <source>
        <strain evidence="4">RG28</strain>
    </source>
</reference>
<evidence type="ECO:0000313" key="5">
    <source>
        <dbReference type="Proteomes" id="UP000682134"/>
    </source>
</evidence>
<feature type="domain" description="DUF4179" evidence="2">
    <location>
        <begin position="66"/>
        <end position="154"/>
    </location>
</feature>
<comment type="caution">
    <text evidence="4">The sequence shown here is derived from an EMBL/GenBank/DDBJ whole genome shotgun (WGS) entry which is preliminary data.</text>
</comment>
<sequence length="356" mass="39811">MKKQFLDTEFDISLKDLNSNLMWNKKQKQDLKQSILADIKLLEFNEKNKNLIVSLKNKRVSFPGKLIYSCLAFIILIGITCGASLASPAFASTLKKLPIIGSIFEKMGDKGLQEAKKGGLSKSLNETISIGDSSFTITDVMYDRSRISLGYIFKNAPKNDPLSIFNSVSYKIDNKNVTNLSSDISGDFINDTNFAGVINLYIPSEQNNVSSDLSITFKESNGKKGDWQLNIPLTKIQGKTFFVTEQASYNDYTFTMKKVTLTPATTEINFDFMEPKGMNIMSGMNFRLYDDKGNELKSMGFNSSGSSDSNGKTKNDTSIQFEPIKNIPDYLVLETYFGSTLNEPELRIKIPIKEGE</sequence>
<evidence type="ECO:0000256" key="1">
    <source>
        <dbReference type="SAM" id="Phobius"/>
    </source>
</evidence>
<protein>
    <submittedName>
        <fullName evidence="4">DUF4179 domain-containing protein</fullName>
    </submittedName>
</protein>
<name>A0A940SLX5_9BACI</name>
<evidence type="ECO:0000259" key="2">
    <source>
        <dbReference type="Pfam" id="PF13786"/>
    </source>
</evidence>
<dbReference type="InterPro" id="IPR025436">
    <property type="entry name" value="DUF4179"/>
</dbReference>
<accession>A0A940SLX5</accession>
<dbReference type="Pfam" id="PF13786">
    <property type="entry name" value="DUF4179"/>
    <property type="match status" value="1"/>
</dbReference>
<dbReference type="Gene3D" id="2.60.40.1640">
    <property type="entry name" value="Conserved domain protein"/>
    <property type="match status" value="1"/>
</dbReference>
<dbReference type="Gene3D" id="2.60.40.1630">
    <property type="entry name" value="bacillus anthracis domain"/>
    <property type="match status" value="1"/>
</dbReference>
<keyword evidence="1" id="KW-0812">Transmembrane</keyword>
<proteinExistence type="predicted"/>
<dbReference type="InterPro" id="IPR040680">
    <property type="entry name" value="DUF5643"/>
</dbReference>
<feature type="transmembrane region" description="Helical" evidence="1">
    <location>
        <begin position="66"/>
        <end position="86"/>
    </location>
</feature>
<keyword evidence="1" id="KW-0472">Membrane</keyword>
<feature type="domain" description="DUF5643" evidence="3">
    <location>
        <begin position="239"/>
        <end position="352"/>
    </location>
</feature>
<dbReference type="Proteomes" id="UP000682134">
    <property type="component" value="Unassembled WGS sequence"/>
</dbReference>
<dbReference type="Pfam" id="PF18705">
    <property type="entry name" value="DUF5643"/>
    <property type="match status" value="1"/>
</dbReference>
<evidence type="ECO:0000313" key="4">
    <source>
        <dbReference type="EMBL" id="MBP0726768.1"/>
    </source>
</evidence>
<dbReference type="AlphaFoldDB" id="A0A940SLX5"/>
<gene>
    <name evidence="4" type="ORF">J5Y03_16540</name>
</gene>
<dbReference type="EMBL" id="JAGIYQ010000014">
    <property type="protein sequence ID" value="MBP0726768.1"/>
    <property type="molecule type" value="Genomic_DNA"/>
</dbReference>